<name>A0A6U2MDJ1_9STRA</name>
<dbReference type="EMBL" id="HBGY01007195">
    <property type="protein sequence ID" value="CAD9564386.1"/>
    <property type="molecule type" value="Transcribed_RNA"/>
</dbReference>
<sequence length="351" mass="38527">MRRLPPILDSPSKAGDTSHFPSRLTMATDGSFQDVPYLQENQNGQLDYSFPVGDGVYHAAESSSSYDSNNQEEVLSPCSSALHSQQQGGIVFDFQDFHGNLQSSNGCNDQSSAVNVSKGVHNHEEGWNSESDHYGEQFTCVDQFVGDQVEEHGVVEKNGVHQESPLLEIIPHGFDPSSNNDDKMQSNEAHQRLEDQNHSTVDLAPEERVYVRPSESATEEVPSLHMTSIDTNIDSGEDEEMSEESMKQAVAIDDAVLSEQVQTPNVPKGTESNNVQTFNWHETNDREPVVKNTGMATWPAPLDDKAAYGNISELPCSDDTILQRAYGSNSDLEPTGERSTSAPNTCRSSCT</sequence>
<reference evidence="2" key="1">
    <citation type="submission" date="2021-01" db="EMBL/GenBank/DDBJ databases">
        <authorList>
            <person name="Corre E."/>
            <person name="Pelletier E."/>
            <person name="Niang G."/>
            <person name="Scheremetjew M."/>
            <person name="Finn R."/>
            <person name="Kale V."/>
            <person name="Holt S."/>
            <person name="Cochrane G."/>
            <person name="Meng A."/>
            <person name="Brown T."/>
            <person name="Cohen L."/>
        </authorList>
    </citation>
    <scope>NUCLEOTIDE SEQUENCE</scope>
    <source>
        <strain evidence="2">B650</strain>
    </source>
</reference>
<protein>
    <submittedName>
        <fullName evidence="2">Uncharacterized protein</fullName>
    </submittedName>
</protein>
<feature type="region of interest" description="Disordered" evidence="1">
    <location>
        <begin position="174"/>
        <end position="205"/>
    </location>
</feature>
<feature type="region of interest" description="Disordered" evidence="1">
    <location>
        <begin position="326"/>
        <end position="351"/>
    </location>
</feature>
<organism evidence="2">
    <name type="scientific">Leptocylindrus danicus</name>
    <dbReference type="NCBI Taxonomy" id="163516"/>
    <lineage>
        <taxon>Eukaryota</taxon>
        <taxon>Sar</taxon>
        <taxon>Stramenopiles</taxon>
        <taxon>Ochrophyta</taxon>
        <taxon>Bacillariophyta</taxon>
        <taxon>Coscinodiscophyceae</taxon>
        <taxon>Chaetocerotophycidae</taxon>
        <taxon>Leptocylindrales</taxon>
        <taxon>Leptocylindraceae</taxon>
        <taxon>Leptocylindrus</taxon>
    </lineage>
</organism>
<feature type="region of interest" description="Disordered" evidence="1">
    <location>
        <begin position="211"/>
        <end position="230"/>
    </location>
</feature>
<evidence type="ECO:0000313" key="2">
    <source>
        <dbReference type="EMBL" id="CAD9564385.1"/>
    </source>
</evidence>
<feature type="compositionally biased region" description="Basic and acidic residues" evidence="1">
    <location>
        <begin position="180"/>
        <end position="197"/>
    </location>
</feature>
<proteinExistence type="predicted"/>
<evidence type="ECO:0000256" key="1">
    <source>
        <dbReference type="SAM" id="MobiDB-lite"/>
    </source>
</evidence>
<evidence type="ECO:0000313" key="3">
    <source>
        <dbReference type="EMBL" id="CAD9564386.1"/>
    </source>
</evidence>
<gene>
    <name evidence="2" type="ORF">LDAN0321_LOCUS4466</name>
    <name evidence="3" type="ORF">LDAN0321_LOCUS4467</name>
</gene>
<feature type="region of interest" description="Disordered" evidence="1">
    <location>
        <begin position="1"/>
        <end position="25"/>
    </location>
</feature>
<dbReference type="EMBL" id="HBGY01007194">
    <property type="protein sequence ID" value="CAD9564385.1"/>
    <property type="molecule type" value="Transcribed_RNA"/>
</dbReference>
<dbReference type="AlphaFoldDB" id="A0A6U2MDJ1"/>
<accession>A0A6U2MDJ1</accession>